<dbReference type="PIRSF" id="PIRSF009393">
    <property type="entry name" value="Orn_decarb"/>
    <property type="match status" value="1"/>
</dbReference>
<dbReference type="InterPro" id="IPR011193">
    <property type="entry name" value="Orn/lys/arg_de-COase"/>
</dbReference>
<keyword evidence="4" id="KW-0456">Lyase</keyword>
<dbReference type="InterPro" id="IPR005308">
    <property type="entry name" value="OKR_de-COase_N"/>
</dbReference>
<dbReference type="InterPro" id="IPR015424">
    <property type="entry name" value="PyrdxlP-dep_Trfase"/>
</dbReference>
<dbReference type="PANTHER" id="PTHR45229:SF3">
    <property type="entry name" value="BIODEGRADATIVE ARGININE DECARBOXYLASE"/>
    <property type="match status" value="1"/>
</dbReference>
<dbReference type="Gene3D" id="3.40.50.2300">
    <property type="match status" value="1"/>
</dbReference>
<evidence type="ECO:0000313" key="9">
    <source>
        <dbReference type="Proteomes" id="UP000290932"/>
    </source>
</evidence>
<dbReference type="GO" id="GO:0008792">
    <property type="term" value="F:arginine decarboxylase activity"/>
    <property type="evidence" value="ECO:0007669"/>
    <property type="project" value="TreeGrafter"/>
</dbReference>
<accession>A0A498GYH7</accession>
<feature type="domain" description="Orn/Lys/Arg decarboxylase N-terminal" evidence="6">
    <location>
        <begin position="22"/>
        <end position="140"/>
    </location>
</feature>
<dbReference type="Pfam" id="PF03711">
    <property type="entry name" value="OKR_DC_1_C"/>
    <property type="match status" value="1"/>
</dbReference>
<dbReference type="GO" id="GO:0005829">
    <property type="term" value="C:cytosol"/>
    <property type="evidence" value="ECO:0007669"/>
    <property type="project" value="TreeGrafter"/>
</dbReference>
<dbReference type="GO" id="GO:0006527">
    <property type="term" value="P:L-arginine catabolic process"/>
    <property type="evidence" value="ECO:0007669"/>
    <property type="project" value="TreeGrafter"/>
</dbReference>
<dbReference type="InterPro" id="IPR015421">
    <property type="entry name" value="PyrdxlP-dep_Trfase_major"/>
</dbReference>
<keyword evidence="9" id="KW-1185">Reference proteome</keyword>
<feature type="domain" description="Orn/Lys/Arg decarboxylases family 1 pyridoxal-P attachment site" evidence="5">
    <location>
        <begin position="146"/>
        <end position="596"/>
    </location>
</feature>
<dbReference type="Gene3D" id="3.90.100.10">
    <property type="entry name" value="Orn/Lys/Arg decarboxylase, C-terminal domain"/>
    <property type="match status" value="1"/>
</dbReference>
<dbReference type="EMBL" id="LHQS01000003">
    <property type="protein sequence ID" value="RXE55227.1"/>
    <property type="molecule type" value="Genomic_DNA"/>
</dbReference>
<dbReference type="SUPFAM" id="SSF52172">
    <property type="entry name" value="CheY-like"/>
    <property type="match status" value="1"/>
</dbReference>
<dbReference type="CDD" id="cd00615">
    <property type="entry name" value="Orn_deC_like"/>
    <property type="match status" value="1"/>
</dbReference>
<sequence length="771" mass="86535">MEYFEEFPILIIDDELHSETAEGRASREIVGELKKEDFTVIEALTARDGIHAFLSHPHVSCIIIDWDLTPEQGDGMLTAADVITLIRERNRKIPIFLYTERLAISAIPLEVISTIEGYIWKLEDTPDFIAGHIKRAARTYLSDVLPPFFKALVEYVDEYKYSWHTPGHMGGVAFLKTAAGRIFFNFFGENTLRADLSVSVAELGSIHEHTGVVGEAERRASDVFSSDRTYFVTNGTSGANKIVWLGTVTAGDIVLVDRNCHKSIMHAIIMTGAIPVYLIPSRNEYGIIGPIHESEFHLETIRKKIAACPLTGDPSKHAIRLAVITNSTYDGLCYNVETIHENLKDTVPFIHYDEAWFAYAKFHPLYAGRYGMHPVEEGGPTVFATQSTHKVLAAFSQGSMVHIRQGREPVDPGRFNEAFMMFTSTSPQYMIVASLDVATKMMAGHSGKFLIEEAIEEAIVFRKKMVTVGEEIAASRRPVERLWWFTVWQPDCIMDEEVTVPVAEAAETLLRNTGGCWTLRPGDEWHAFGGLEEDYIMLDPIKVTILTPGVRVGGGMEESGIPATIVTKYLRNHGIVVEKTGYYSFLVLFTLGITKGKSGSLLAELFRFKALYDDNHPLTEVFPDLVRDYPARYTEKGLRDLCQEMHEYLKAGEITGIVRKVYENLPQPEMTPAEAYRHLVRGRVTEVPVRCLAGKPVAMMVVPYPPGIPVIMPGERCSAETRAIVDYLAFCEDFDNRYPGFENEMHGIVVREEEGRRSYYVTCIDTDGGDR</sequence>
<dbReference type="Pfam" id="PF01276">
    <property type="entry name" value="OKR_DC_1"/>
    <property type="match status" value="1"/>
</dbReference>
<proteinExistence type="inferred from homology"/>
<dbReference type="Pfam" id="PF03709">
    <property type="entry name" value="OKR_DC_1_N"/>
    <property type="match status" value="1"/>
</dbReference>
<dbReference type="RefSeq" id="WP_128694374.1">
    <property type="nucleotide sequence ID" value="NZ_LHQS01000003.1"/>
</dbReference>
<name>A0A498GYH7_9EURY</name>
<evidence type="ECO:0000259" key="5">
    <source>
        <dbReference type="Pfam" id="PF01276"/>
    </source>
</evidence>
<evidence type="ECO:0000313" key="8">
    <source>
        <dbReference type="EMBL" id="RXE55227.1"/>
    </source>
</evidence>
<dbReference type="InterPro" id="IPR008286">
    <property type="entry name" value="Prn/Lys/Arg_de-COase_C"/>
</dbReference>
<dbReference type="InterPro" id="IPR011006">
    <property type="entry name" value="CheY-like_superfamily"/>
</dbReference>
<feature type="domain" description="Orn/Lys/Arg decarboxylase C-terminal" evidence="7">
    <location>
        <begin position="623"/>
        <end position="751"/>
    </location>
</feature>
<keyword evidence="3" id="KW-0663">Pyridoxal phosphate</keyword>
<dbReference type="Proteomes" id="UP000290932">
    <property type="component" value="Unassembled WGS sequence"/>
</dbReference>
<dbReference type="FunFam" id="3.40.640.10:FF:000008">
    <property type="entry name" value="Lysine decarboxylase, inducible"/>
    <property type="match status" value="1"/>
</dbReference>
<dbReference type="PANTHER" id="PTHR45229">
    <property type="entry name" value="CONSTITUTIVE ORNITHINE DECARBOXYLASE"/>
    <property type="match status" value="1"/>
</dbReference>
<comment type="similarity">
    <text evidence="1">Belongs to the Orn/Lys/Arg decarboxylase class-I family.</text>
</comment>
<dbReference type="Gene3D" id="3.90.1150.10">
    <property type="entry name" value="Aspartate Aminotransferase, domain 1"/>
    <property type="match status" value="1"/>
</dbReference>
<comment type="caution">
    <text evidence="8">The sequence shown here is derived from an EMBL/GenBank/DDBJ whole genome shotgun (WGS) entry which is preliminary data.</text>
</comment>
<organism evidence="8 9">
    <name type="scientific">Methanoculleus taiwanensis</name>
    <dbReference type="NCBI Taxonomy" id="1550565"/>
    <lineage>
        <taxon>Archaea</taxon>
        <taxon>Methanobacteriati</taxon>
        <taxon>Methanobacteriota</taxon>
        <taxon>Stenosarchaea group</taxon>
        <taxon>Methanomicrobia</taxon>
        <taxon>Methanomicrobiales</taxon>
        <taxon>Methanomicrobiaceae</taxon>
        <taxon>Methanoculleus</taxon>
    </lineage>
</organism>
<evidence type="ECO:0000256" key="4">
    <source>
        <dbReference type="ARBA" id="ARBA00023239"/>
    </source>
</evidence>
<evidence type="ECO:0000256" key="1">
    <source>
        <dbReference type="ARBA" id="ARBA00010671"/>
    </source>
</evidence>
<dbReference type="AlphaFoldDB" id="A0A498GYH7"/>
<dbReference type="GO" id="GO:0030170">
    <property type="term" value="F:pyridoxal phosphate binding"/>
    <property type="evidence" value="ECO:0007669"/>
    <property type="project" value="TreeGrafter"/>
</dbReference>
<dbReference type="SUPFAM" id="SSF53383">
    <property type="entry name" value="PLP-dependent transferases"/>
    <property type="match status" value="1"/>
</dbReference>
<gene>
    <name evidence="8" type="ORF">ABH15_10545</name>
</gene>
<evidence type="ECO:0000256" key="3">
    <source>
        <dbReference type="ARBA" id="ARBA00022898"/>
    </source>
</evidence>
<evidence type="ECO:0000259" key="7">
    <source>
        <dbReference type="Pfam" id="PF03711"/>
    </source>
</evidence>
<protein>
    <submittedName>
        <fullName evidence="8">Lysine decarboxylase</fullName>
    </submittedName>
</protein>
<dbReference type="InterPro" id="IPR015422">
    <property type="entry name" value="PyrdxlP-dep_Trfase_small"/>
</dbReference>
<keyword evidence="2" id="KW-0210">Decarboxylase</keyword>
<dbReference type="SUPFAM" id="SSF55904">
    <property type="entry name" value="Ornithine decarboxylase C-terminal domain"/>
    <property type="match status" value="1"/>
</dbReference>
<dbReference type="InterPro" id="IPR036633">
    <property type="entry name" value="Prn/Lys/Arg_de-COase_C_sf"/>
</dbReference>
<dbReference type="Gene3D" id="3.40.640.10">
    <property type="entry name" value="Type I PLP-dependent aspartate aminotransferase-like (Major domain)"/>
    <property type="match status" value="1"/>
</dbReference>
<evidence type="ECO:0000256" key="2">
    <source>
        <dbReference type="ARBA" id="ARBA00022793"/>
    </source>
</evidence>
<dbReference type="InterPro" id="IPR000310">
    <property type="entry name" value="Orn/Lys/Arg_deCO2ase_major_dom"/>
</dbReference>
<evidence type="ECO:0000259" key="6">
    <source>
        <dbReference type="Pfam" id="PF03709"/>
    </source>
</evidence>
<reference evidence="8 9" key="1">
    <citation type="journal article" date="2015" name="Int. J. Syst. Evol. Microbiol.">
        <title>Methanoculleus taiwanensis sp. nov., a methanogen isolated from deep marine sediment at the deformation front area near Taiwan.</title>
        <authorList>
            <person name="Weng C.Y."/>
            <person name="Chen S.C."/>
            <person name="Lai M.C."/>
            <person name="Wu S.Y."/>
            <person name="Lin S."/>
            <person name="Yang T.F."/>
            <person name="Chen P.C."/>
        </authorList>
    </citation>
    <scope>NUCLEOTIDE SEQUENCE [LARGE SCALE GENOMIC DNA]</scope>
    <source>
        <strain evidence="8 9">CYW4</strain>
    </source>
</reference>
<dbReference type="OrthoDB" id="104944at2157"/>